<evidence type="ECO:0000256" key="5">
    <source>
        <dbReference type="HAMAP-Rule" id="MF_01024"/>
    </source>
</evidence>
<feature type="binding site" evidence="5 9">
    <location>
        <position position="232"/>
    </location>
    <ligand>
        <name>substrate</name>
    </ligand>
</feature>
<dbReference type="SUPFAM" id="SSF53720">
    <property type="entry name" value="ALDH-like"/>
    <property type="match status" value="1"/>
</dbReference>
<evidence type="ECO:0000256" key="1">
    <source>
        <dbReference type="ARBA" id="ARBA00010178"/>
    </source>
</evidence>
<feature type="active site" description="Proton acceptor" evidence="5 7">
    <location>
        <position position="323"/>
    </location>
</feature>
<feature type="binding site" evidence="5 9">
    <location>
        <position position="415"/>
    </location>
    <ligand>
        <name>substrate</name>
    </ligand>
</feature>
<dbReference type="GO" id="GO:0005829">
    <property type="term" value="C:cytosol"/>
    <property type="evidence" value="ECO:0007669"/>
    <property type="project" value="TreeGrafter"/>
</dbReference>
<dbReference type="HAMAP" id="MF_01024">
    <property type="entry name" value="HisD"/>
    <property type="match status" value="1"/>
</dbReference>
<dbReference type="GO" id="GO:0051287">
    <property type="term" value="F:NAD binding"/>
    <property type="evidence" value="ECO:0007669"/>
    <property type="project" value="InterPro"/>
</dbReference>
<feature type="binding site" evidence="5 9">
    <location>
        <position position="254"/>
    </location>
    <ligand>
        <name>substrate</name>
    </ligand>
</feature>
<keyword evidence="5 8" id="KW-0520">NAD</keyword>
<comment type="catalytic activity">
    <reaction evidence="5">
        <text>L-histidinol + 2 NAD(+) + H2O = L-histidine + 2 NADH + 3 H(+)</text>
        <dbReference type="Rhea" id="RHEA:20641"/>
        <dbReference type="ChEBI" id="CHEBI:15377"/>
        <dbReference type="ChEBI" id="CHEBI:15378"/>
        <dbReference type="ChEBI" id="CHEBI:57540"/>
        <dbReference type="ChEBI" id="CHEBI:57595"/>
        <dbReference type="ChEBI" id="CHEBI:57699"/>
        <dbReference type="ChEBI" id="CHEBI:57945"/>
        <dbReference type="EC" id="1.1.1.23"/>
    </reaction>
</comment>
<dbReference type="EMBL" id="MEUJ01000005">
    <property type="protein sequence ID" value="OGC39979.1"/>
    <property type="molecule type" value="Genomic_DNA"/>
</dbReference>
<reference evidence="12 13" key="1">
    <citation type="journal article" date="2016" name="Nat. Commun.">
        <title>Thousands of microbial genomes shed light on interconnected biogeochemical processes in an aquifer system.</title>
        <authorList>
            <person name="Anantharaman K."/>
            <person name="Brown C.T."/>
            <person name="Hug L.A."/>
            <person name="Sharon I."/>
            <person name="Castelle C.J."/>
            <person name="Probst A.J."/>
            <person name="Thomas B.C."/>
            <person name="Singh A."/>
            <person name="Wilkins M.J."/>
            <person name="Karaoz U."/>
            <person name="Brodie E.L."/>
            <person name="Williams K.H."/>
            <person name="Hubbard S.S."/>
            <person name="Banfield J.F."/>
        </authorList>
    </citation>
    <scope>NUCLEOTIDE SEQUENCE [LARGE SCALE GENOMIC DNA]</scope>
</reference>
<feature type="binding site" evidence="5 9">
    <location>
        <position position="257"/>
    </location>
    <ligand>
        <name>substrate</name>
    </ligand>
</feature>
<evidence type="ECO:0000256" key="2">
    <source>
        <dbReference type="ARBA" id="ARBA00022723"/>
    </source>
</evidence>
<keyword evidence="5" id="KW-0368">Histidine biosynthesis</keyword>
<feature type="binding site" evidence="5 10">
    <location>
        <position position="257"/>
    </location>
    <ligand>
        <name>Zn(2+)</name>
        <dbReference type="ChEBI" id="CHEBI:29105"/>
    </ligand>
</feature>
<dbReference type="Gene3D" id="3.40.50.1980">
    <property type="entry name" value="Nitrogenase molybdenum iron protein domain"/>
    <property type="match status" value="2"/>
</dbReference>
<dbReference type="Gene3D" id="1.20.5.1300">
    <property type="match status" value="1"/>
</dbReference>
<feature type="binding site" evidence="5 8">
    <location>
        <position position="128"/>
    </location>
    <ligand>
        <name>NAD(+)</name>
        <dbReference type="ChEBI" id="CHEBI:57540"/>
    </ligand>
</feature>
<evidence type="ECO:0000256" key="9">
    <source>
        <dbReference type="PIRSR" id="PIRSR000099-3"/>
    </source>
</evidence>
<sequence>MLKIIKKDKIEAEIKLLKEKSGIQLDLPQEKAVREIIRNVRDKKDRALIEYTKKFDKVSLEADEIKVSEQEIKEAYGKVNSAYLEALKDAIRNIGAYHERQKISPVKIQTNDKLLTLRSLALGRVGVYVPGGKASYPSSVLMNVIPAQIAGVPQIILCSPPPIASSILVAASELGITDIYRAGGAQAIAAMAFGTEIIPAVDKIVGPGNIYVMLAKKLLYGVVGIDSLAGPSDVLIVADESANARYVAIDLIAQAEHDSDASAIVITTSEKLASEIDAAATELVKEFERKKIIEASFKENGRIFCVESLEIAAVLANRIAPEHLEIIVSDPQLILDTVRNAGAVFIGPYSPVAIGDYLAGPNHTLPTAGTSRFSSLLTVYDFLKHQSVTGYSKEALRTDRDSAVTLAEIEGLDAHARAIDIRFS</sequence>
<evidence type="ECO:0000256" key="7">
    <source>
        <dbReference type="PIRSR" id="PIRSR000099-1"/>
    </source>
</evidence>
<feature type="binding site" evidence="5 10">
    <location>
        <position position="415"/>
    </location>
    <ligand>
        <name>Zn(2+)</name>
        <dbReference type="ChEBI" id="CHEBI:29105"/>
    </ligand>
</feature>
<evidence type="ECO:0000256" key="3">
    <source>
        <dbReference type="ARBA" id="ARBA00022833"/>
    </source>
</evidence>
<feature type="binding site" evidence="5 10">
    <location>
        <position position="356"/>
    </location>
    <ligand>
        <name>Zn(2+)</name>
        <dbReference type="ChEBI" id="CHEBI:29105"/>
    </ligand>
</feature>
<dbReference type="EC" id="1.1.1.23" evidence="5"/>
<accession>A0A1F4U525</accession>
<dbReference type="PANTHER" id="PTHR21256">
    <property type="entry name" value="HISTIDINOL DEHYDROGENASE HDH"/>
    <property type="match status" value="1"/>
</dbReference>
<protein>
    <recommendedName>
        <fullName evidence="5">Histidinol dehydrogenase</fullName>
        <shortName evidence="5">HDH</shortName>
        <ecNumber evidence="5">1.1.1.23</ecNumber>
    </recommendedName>
</protein>
<evidence type="ECO:0000313" key="13">
    <source>
        <dbReference type="Proteomes" id="UP000179242"/>
    </source>
</evidence>
<dbReference type="InterPro" id="IPR016161">
    <property type="entry name" value="Ald_DH/histidinol_DH"/>
</dbReference>
<comment type="pathway">
    <text evidence="5">Amino-acid biosynthesis; L-histidine biosynthesis; L-histidine from 5-phospho-alpha-D-ribose 1-diphosphate: step 9/9.</text>
</comment>
<comment type="cofactor">
    <cofactor evidence="5 10">
        <name>Zn(2+)</name>
        <dbReference type="ChEBI" id="CHEBI:29105"/>
    </cofactor>
    <text evidence="5 10">Binds 1 zinc ion per subunit.</text>
</comment>
<evidence type="ECO:0000256" key="8">
    <source>
        <dbReference type="PIRSR" id="PIRSR000099-2"/>
    </source>
</evidence>
<dbReference type="NCBIfam" id="TIGR00069">
    <property type="entry name" value="hisD"/>
    <property type="match status" value="1"/>
</dbReference>
<feature type="binding site" evidence="5 9">
    <location>
        <position position="410"/>
    </location>
    <ligand>
        <name>substrate</name>
    </ligand>
</feature>
<dbReference type="FunFam" id="3.40.50.1980:FF:000026">
    <property type="entry name" value="Histidinol dehydrogenase"/>
    <property type="match status" value="1"/>
</dbReference>
<feature type="binding site" evidence="5 8">
    <location>
        <position position="186"/>
    </location>
    <ligand>
        <name>NAD(+)</name>
        <dbReference type="ChEBI" id="CHEBI:57540"/>
    </ligand>
</feature>
<name>A0A1F4U525_UNCSA</name>
<feature type="binding site" evidence="5 8">
    <location>
        <position position="209"/>
    </location>
    <ligand>
        <name>NAD(+)</name>
        <dbReference type="ChEBI" id="CHEBI:57540"/>
    </ligand>
</feature>
<feature type="binding site" evidence="5 9">
    <location>
        <position position="356"/>
    </location>
    <ligand>
        <name>substrate</name>
    </ligand>
</feature>
<evidence type="ECO:0000313" key="12">
    <source>
        <dbReference type="EMBL" id="OGC39979.1"/>
    </source>
</evidence>
<evidence type="ECO:0000256" key="4">
    <source>
        <dbReference type="ARBA" id="ARBA00023002"/>
    </source>
</evidence>
<dbReference type="PRINTS" id="PR00083">
    <property type="entry name" value="HOLDHDRGNASE"/>
</dbReference>
<dbReference type="UniPathway" id="UPA00031">
    <property type="reaction ID" value="UER00014"/>
</dbReference>
<evidence type="ECO:0000256" key="6">
    <source>
        <dbReference type="PIRNR" id="PIRNR000099"/>
    </source>
</evidence>
<feature type="binding site" evidence="5 10">
    <location>
        <position position="254"/>
    </location>
    <ligand>
        <name>Zn(2+)</name>
        <dbReference type="ChEBI" id="CHEBI:29105"/>
    </ligand>
</feature>
<dbReference type="PANTHER" id="PTHR21256:SF2">
    <property type="entry name" value="HISTIDINE BIOSYNTHESIS TRIFUNCTIONAL PROTEIN"/>
    <property type="match status" value="1"/>
</dbReference>
<dbReference type="GO" id="GO:0004399">
    <property type="term" value="F:histidinol dehydrogenase activity"/>
    <property type="evidence" value="ECO:0007669"/>
    <property type="project" value="UniProtKB-UniRule"/>
</dbReference>
<dbReference type="GO" id="GO:0000105">
    <property type="term" value="P:L-histidine biosynthetic process"/>
    <property type="evidence" value="ECO:0007669"/>
    <property type="project" value="UniProtKB-UniRule"/>
</dbReference>
<keyword evidence="4 5" id="KW-0560">Oxidoreductase</keyword>
<feature type="binding site" evidence="5 9">
    <location>
        <position position="323"/>
    </location>
    <ligand>
        <name>substrate</name>
    </ligand>
</feature>
<dbReference type="GO" id="GO:0008270">
    <property type="term" value="F:zinc ion binding"/>
    <property type="evidence" value="ECO:0007669"/>
    <property type="project" value="UniProtKB-UniRule"/>
</dbReference>
<feature type="active site" description="Proton acceptor" evidence="5 7">
    <location>
        <position position="322"/>
    </location>
</feature>
<dbReference type="PIRSF" id="PIRSF000099">
    <property type="entry name" value="Histidinol_dh"/>
    <property type="match status" value="1"/>
</dbReference>
<dbReference type="FunFam" id="3.40.50.1980:FF:000001">
    <property type="entry name" value="Histidinol dehydrogenase"/>
    <property type="match status" value="1"/>
</dbReference>
<evidence type="ECO:0000256" key="11">
    <source>
        <dbReference type="RuleBase" id="RU004175"/>
    </source>
</evidence>
<proteinExistence type="inferred from homology"/>
<comment type="function">
    <text evidence="5">Catalyzes the sequential NAD-dependent oxidations of L-histidinol to L-histidinaldehyde and then to L-histidine.</text>
</comment>
<keyword evidence="2 5" id="KW-0479">Metal-binding</keyword>
<comment type="caution">
    <text evidence="12">The sequence shown here is derived from an EMBL/GenBank/DDBJ whole genome shotgun (WGS) entry which is preliminary data.</text>
</comment>
<dbReference type="Pfam" id="PF00815">
    <property type="entry name" value="Histidinol_dh"/>
    <property type="match status" value="1"/>
</dbReference>
<keyword evidence="5" id="KW-0028">Amino-acid biosynthesis</keyword>
<dbReference type="InterPro" id="IPR012131">
    <property type="entry name" value="Hstdl_DH"/>
</dbReference>
<organism evidence="12 13">
    <name type="scientific">candidate division WOR-1 bacterium RIFOXYC2_FULL_46_14</name>
    <dbReference type="NCBI Taxonomy" id="1802587"/>
    <lineage>
        <taxon>Bacteria</taxon>
        <taxon>Bacillati</taxon>
        <taxon>Saganbacteria</taxon>
    </lineage>
</organism>
<dbReference type="Proteomes" id="UP000179242">
    <property type="component" value="Unassembled WGS sequence"/>
</dbReference>
<dbReference type="CDD" id="cd06572">
    <property type="entry name" value="Histidinol_dh"/>
    <property type="match status" value="1"/>
</dbReference>
<dbReference type="AlphaFoldDB" id="A0A1F4U525"/>
<gene>
    <name evidence="5" type="primary">hisD</name>
    <name evidence="12" type="ORF">A2438_05660</name>
</gene>
<evidence type="ECO:0000256" key="10">
    <source>
        <dbReference type="PIRSR" id="PIRSR000099-4"/>
    </source>
</evidence>
<comment type="similarity">
    <text evidence="1 5 6 11">Belongs to the histidinol dehydrogenase family.</text>
</comment>
<dbReference type="InterPro" id="IPR022695">
    <property type="entry name" value="Histidinol_DH_monofunct"/>
</dbReference>
<keyword evidence="3 5" id="KW-0862">Zinc</keyword>